<evidence type="ECO:0000313" key="2">
    <source>
        <dbReference type="EMBL" id="MBD2152601.1"/>
    </source>
</evidence>
<evidence type="ECO:0008006" key="4">
    <source>
        <dbReference type="Google" id="ProtNLM"/>
    </source>
</evidence>
<accession>A0A926Z7Y3</accession>
<proteinExistence type="predicted"/>
<reference evidence="2" key="2">
    <citation type="submission" date="2020-08" db="EMBL/GenBank/DDBJ databases">
        <authorList>
            <person name="Chen M."/>
            <person name="Teng W."/>
            <person name="Zhao L."/>
            <person name="Hu C."/>
            <person name="Zhou Y."/>
            <person name="Han B."/>
            <person name="Song L."/>
            <person name="Shu W."/>
        </authorList>
    </citation>
    <scope>NUCLEOTIDE SEQUENCE</scope>
    <source>
        <strain evidence="2">FACHB-1277</strain>
    </source>
</reference>
<comment type="caution">
    <text evidence="2">The sequence shown here is derived from an EMBL/GenBank/DDBJ whole genome shotgun (WGS) entry which is preliminary data.</text>
</comment>
<evidence type="ECO:0000256" key="1">
    <source>
        <dbReference type="SAM" id="SignalP"/>
    </source>
</evidence>
<dbReference type="EMBL" id="JACJPY010000122">
    <property type="protein sequence ID" value="MBD2152601.1"/>
    <property type="molecule type" value="Genomic_DNA"/>
</dbReference>
<gene>
    <name evidence="2" type="ORF">H6F44_21120</name>
</gene>
<dbReference type="Proteomes" id="UP000631421">
    <property type="component" value="Unassembled WGS sequence"/>
</dbReference>
<dbReference type="AlphaFoldDB" id="A0A926Z7Y3"/>
<dbReference type="RefSeq" id="WP_190353068.1">
    <property type="nucleotide sequence ID" value="NZ_JACJPY010000122.1"/>
</dbReference>
<dbReference type="PROSITE" id="PS51257">
    <property type="entry name" value="PROKAR_LIPOPROTEIN"/>
    <property type="match status" value="1"/>
</dbReference>
<feature type="chain" id="PRO_5036767283" description="Lipoprotein" evidence="1">
    <location>
        <begin position="27"/>
        <end position="116"/>
    </location>
</feature>
<protein>
    <recommendedName>
        <fullName evidence="4">Lipoprotein</fullName>
    </recommendedName>
</protein>
<sequence length="116" mass="12157">MKKSLPVVFVTLIVLLSACSSPSATICGVQVRDGEKTKIKTNQEVLTALKDMDEASNKSGSSSFVSVSVDMNVLSVVSLFRAAGLGSDGNSVILRNAKAYQESTGVSVLLEVSCKN</sequence>
<organism evidence="2 3">
    <name type="scientific">Pseudanabaena cinerea FACHB-1277</name>
    <dbReference type="NCBI Taxonomy" id="2949581"/>
    <lineage>
        <taxon>Bacteria</taxon>
        <taxon>Bacillati</taxon>
        <taxon>Cyanobacteriota</taxon>
        <taxon>Cyanophyceae</taxon>
        <taxon>Pseudanabaenales</taxon>
        <taxon>Pseudanabaenaceae</taxon>
        <taxon>Pseudanabaena</taxon>
        <taxon>Pseudanabaena cinerea</taxon>
    </lineage>
</organism>
<name>A0A926Z7Y3_9CYAN</name>
<feature type="signal peptide" evidence="1">
    <location>
        <begin position="1"/>
        <end position="26"/>
    </location>
</feature>
<keyword evidence="1" id="KW-0732">Signal</keyword>
<evidence type="ECO:0000313" key="3">
    <source>
        <dbReference type="Proteomes" id="UP000631421"/>
    </source>
</evidence>
<keyword evidence="3" id="KW-1185">Reference proteome</keyword>
<reference evidence="2" key="1">
    <citation type="journal article" date="2015" name="ISME J.">
        <title>Draft Genome Sequence of Streptomyces incarnatus NRRL8089, which Produces the Nucleoside Antibiotic Sinefungin.</title>
        <authorList>
            <person name="Oshima K."/>
            <person name="Hattori M."/>
            <person name="Shimizu H."/>
            <person name="Fukuda K."/>
            <person name="Nemoto M."/>
            <person name="Inagaki K."/>
            <person name="Tamura T."/>
        </authorList>
    </citation>
    <scope>NUCLEOTIDE SEQUENCE</scope>
    <source>
        <strain evidence="2">FACHB-1277</strain>
    </source>
</reference>